<dbReference type="Pfam" id="PF04564">
    <property type="entry name" value="U-box"/>
    <property type="match status" value="1"/>
</dbReference>
<evidence type="ECO:0000256" key="8">
    <source>
        <dbReference type="ARBA" id="ARBA00022786"/>
    </source>
</evidence>
<dbReference type="GO" id="GO:0036503">
    <property type="term" value="P:ERAD pathway"/>
    <property type="evidence" value="ECO:0007669"/>
    <property type="project" value="InterPro"/>
</dbReference>
<evidence type="ECO:0000313" key="14">
    <source>
        <dbReference type="EMBL" id="THY11546.1"/>
    </source>
</evidence>
<dbReference type="GO" id="GO:0006511">
    <property type="term" value="P:ubiquitin-dependent protein catabolic process"/>
    <property type="evidence" value="ECO:0007669"/>
    <property type="project" value="InterPro"/>
</dbReference>
<keyword evidence="11" id="KW-0175">Coiled coil</keyword>
<gene>
    <name evidence="14" type="ORF">D6D01_08877</name>
</gene>
<dbReference type="InterPro" id="IPR019474">
    <property type="entry name" value="Ub_conjug_fac_E4_core"/>
</dbReference>
<dbReference type="FunFam" id="3.30.40.10:FF:000055">
    <property type="entry name" value="Ubiquitin conjugation factor e4 a"/>
    <property type="match status" value="1"/>
</dbReference>
<name>A0A4S9K781_AURPU</name>
<keyword evidence="9" id="KW-0413">Isomerase</keyword>
<dbReference type="GO" id="GO:0005634">
    <property type="term" value="C:nucleus"/>
    <property type="evidence" value="ECO:0007669"/>
    <property type="project" value="UniProtKB-SubCell"/>
</dbReference>
<dbReference type="AlphaFoldDB" id="A0A4S9K781"/>
<dbReference type="SUPFAM" id="SSF57850">
    <property type="entry name" value="RING/U-box"/>
    <property type="match status" value="1"/>
</dbReference>
<evidence type="ECO:0000256" key="2">
    <source>
        <dbReference type="ARBA" id="ARBA00004123"/>
    </source>
</evidence>
<protein>
    <recommendedName>
        <fullName evidence="13">U-box domain-containing protein</fullName>
    </recommendedName>
</protein>
<dbReference type="GO" id="GO:0034450">
    <property type="term" value="F:ubiquitin-ubiquitin ligase activity"/>
    <property type="evidence" value="ECO:0007669"/>
    <property type="project" value="InterPro"/>
</dbReference>
<comment type="subcellular location">
    <subcellularLocation>
        <location evidence="3">Cytoplasm</location>
    </subcellularLocation>
    <subcellularLocation>
        <location evidence="2">Nucleus</location>
    </subcellularLocation>
</comment>
<comment type="pathway">
    <text evidence="4">Protein modification; protein ubiquitination.</text>
</comment>
<comment type="similarity">
    <text evidence="5">Belongs to the ubiquitin conjugation factor E4 family.</text>
</comment>
<evidence type="ECO:0000256" key="7">
    <source>
        <dbReference type="ARBA" id="ARBA00022679"/>
    </source>
</evidence>
<keyword evidence="7" id="KW-0808">Transferase</keyword>
<proteinExistence type="inferred from homology"/>
<dbReference type="GO" id="GO:0005737">
    <property type="term" value="C:cytoplasm"/>
    <property type="evidence" value="ECO:0007669"/>
    <property type="project" value="UniProtKB-SubCell"/>
</dbReference>
<keyword evidence="10" id="KW-0539">Nucleus</keyword>
<evidence type="ECO:0000256" key="5">
    <source>
        <dbReference type="ARBA" id="ARBA00007434"/>
    </source>
</evidence>
<reference evidence="14 15" key="1">
    <citation type="submission" date="2018-10" db="EMBL/GenBank/DDBJ databases">
        <title>Fifty Aureobasidium pullulans genomes reveal a recombining polyextremotolerant generalist.</title>
        <authorList>
            <person name="Gostincar C."/>
            <person name="Turk M."/>
            <person name="Zajc J."/>
            <person name="Gunde-Cimerman N."/>
        </authorList>
    </citation>
    <scope>NUCLEOTIDE SEQUENCE [LARGE SCALE GENOMIC DNA]</scope>
    <source>
        <strain evidence="14 15">EXF-6604</strain>
    </source>
</reference>
<dbReference type="PANTHER" id="PTHR13931:SF2">
    <property type="entry name" value="UBIQUITIN CONJUGATION FACTOR E4 B"/>
    <property type="match status" value="1"/>
</dbReference>
<dbReference type="SMART" id="SM00504">
    <property type="entry name" value="Ubox"/>
    <property type="match status" value="1"/>
</dbReference>
<dbReference type="InterPro" id="IPR013083">
    <property type="entry name" value="Znf_RING/FYVE/PHD"/>
</dbReference>
<dbReference type="Pfam" id="PF10408">
    <property type="entry name" value="Ufd2P_core"/>
    <property type="match status" value="1"/>
</dbReference>
<keyword evidence="6" id="KW-0963">Cytoplasm</keyword>
<evidence type="ECO:0000256" key="1">
    <source>
        <dbReference type="ARBA" id="ARBA00000900"/>
    </source>
</evidence>
<feature type="domain" description="U-box" evidence="13">
    <location>
        <begin position="972"/>
        <end position="1046"/>
    </location>
</feature>
<dbReference type="InterPro" id="IPR045132">
    <property type="entry name" value="UBE4"/>
</dbReference>
<evidence type="ECO:0000256" key="3">
    <source>
        <dbReference type="ARBA" id="ARBA00004496"/>
    </source>
</evidence>
<evidence type="ECO:0000256" key="11">
    <source>
        <dbReference type="SAM" id="Coils"/>
    </source>
</evidence>
<organism evidence="14 15">
    <name type="scientific">Aureobasidium pullulans</name>
    <name type="common">Black yeast</name>
    <name type="synonym">Pullularia pullulans</name>
    <dbReference type="NCBI Taxonomy" id="5580"/>
    <lineage>
        <taxon>Eukaryota</taxon>
        <taxon>Fungi</taxon>
        <taxon>Dikarya</taxon>
        <taxon>Ascomycota</taxon>
        <taxon>Pezizomycotina</taxon>
        <taxon>Dothideomycetes</taxon>
        <taxon>Dothideomycetidae</taxon>
        <taxon>Dothideales</taxon>
        <taxon>Saccotheciaceae</taxon>
        <taxon>Aureobasidium</taxon>
    </lineage>
</organism>
<comment type="catalytic activity">
    <reaction evidence="1">
        <text>S-ubiquitinyl-[E2 ubiquitin-conjugating enzyme]-L-cysteine + [acceptor protein]-L-lysine = [E2 ubiquitin-conjugating enzyme]-L-cysteine + N(6)-ubiquitinyl-[acceptor protein]-L-lysine.</text>
        <dbReference type="EC" id="2.3.2.27"/>
    </reaction>
</comment>
<evidence type="ECO:0000256" key="6">
    <source>
        <dbReference type="ARBA" id="ARBA00022490"/>
    </source>
</evidence>
<dbReference type="Proteomes" id="UP000306584">
    <property type="component" value="Unassembled WGS sequence"/>
</dbReference>
<comment type="caution">
    <text evidence="14">The sequence shown here is derived from an EMBL/GenBank/DDBJ whole genome shotgun (WGS) entry which is preliminary data.</text>
</comment>
<dbReference type="EMBL" id="QZBD01000544">
    <property type="protein sequence ID" value="THY11546.1"/>
    <property type="molecule type" value="Genomic_DNA"/>
</dbReference>
<dbReference type="PANTHER" id="PTHR13931">
    <property type="entry name" value="UBIQUITINATION FACTOR E4"/>
    <property type="match status" value="1"/>
</dbReference>
<evidence type="ECO:0000259" key="13">
    <source>
        <dbReference type="PROSITE" id="PS51698"/>
    </source>
</evidence>
<keyword evidence="9" id="KW-0697">Rotamase</keyword>
<evidence type="ECO:0000256" key="12">
    <source>
        <dbReference type="SAM" id="MobiDB-lite"/>
    </source>
</evidence>
<dbReference type="InterPro" id="IPR003613">
    <property type="entry name" value="Ubox_domain"/>
</dbReference>
<keyword evidence="8" id="KW-0833">Ubl conjugation pathway</keyword>
<evidence type="ECO:0000313" key="15">
    <source>
        <dbReference type="Proteomes" id="UP000306584"/>
    </source>
</evidence>
<feature type="coiled-coil region" evidence="11">
    <location>
        <begin position="515"/>
        <end position="542"/>
    </location>
</feature>
<dbReference type="GO" id="GO:0000151">
    <property type="term" value="C:ubiquitin ligase complex"/>
    <property type="evidence" value="ECO:0007669"/>
    <property type="project" value="InterPro"/>
</dbReference>
<evidence type="ECO:0000256" key="9">
    <source>
        <dbReference type="ARBA" id="ARBA00023110"/>
    </source>
</evidence>
<feature type="compositionally biased region" description="Low complexity" evidence="12">
    <location>
        <begin position="23"/>
        <end position="33"/>
    </location>
</feature>
<dbReference type="PROSITE" id="PS51698">
    <property type="entry name" value="U_BOX"/>
    <property type="match status" value="1"/>
</dbReference>
<dbReference type="UniPathway" id="UPA00143"/>
<dbReference type="GO" id="GO:0000209">
    <property type="term" value="P:protein polyubiquitination"/>
    <property type="evidence" value="ECO:0007669"/>
    <property type="project" value="TreeGrafter"/>
</dbReference>
<evidence type="ECO:0000256" key="10">
    <source>
        <dbReference type="ARBA" id="ARBA00023242"/>
    </source>
</evidence>
<accession>A0A4S9K781</accession>
<feature type="region of interest" description="Disordered" evidence="12">
    <location>
        <begin position="1"/>
        <end position="102"/>
    </location>
</feature>
<dbReference type="GO" id="GO:0003755">
    <property type="term" value="F:peptidyl-prolyl cis-trans isomerase activity"/>
    <property type="evidence" value="ECO:0007669"/>
    <property type="project" value="UniProtKB-KW"/>
</dbReference>
<evidence type="ECO:0000256" key="4">
    <source>
        <dbReference type="ARBA" id="ARBA00004906"/>
    </source>
</evidence>
<sequence>MAESDADKIRNKRLAKLGGGSGPSSPAPSSSSVEPPPASPSPASQAQDKSAGEPAGNPFAQLGVKNENKPPTKINITPSAAQKRPSEDSPLPRSRPQASESLEIWEDRQLSQIFRLSLKPEVVRDGSSQPLYYIESVRGDLIEQNEPLQLKTSLLDQALPEAAGLLNNITPLDYLLACWKRISKACRNMRSTDTENPRFKVLMEARRLCMSYCIFAITMPEMFGFETPPENALAKHLLAEPQSDSGIDYDFLNEAVSRFEEDESIKDALIGAVEQLSRQLAVMSMNDIEYKYYLTALRNLIRYPKIVEAITLSPAFLPAGVAAQDIEMVTILGPFFRLSPLQNGVAQSFFTTPRSKDRAYIVNAQRSLRMTLNTHQEELFDLANMIVKSGKEPRERLLDWFAHCMNTNHKRRAMRVDEKTTSSDGFMINITNCLDRLCDPFMDATFSKIDRIDVNYLRRNPRVDISDETKMNADQKTSDAFYEQKVEGTNNFISEIFFLTVAAHHYGPEAASTRMEQLQKQVKHMEKELERFEADRHKYAHDARYATRFEQHLQKFRNDLDRMHSTIHATTGVLLDEVSQARSMQFMRYVIVWLLGLASGQKLPKEKLRLPLPQEQPEVFKCLPEYFLEDVVDNFKFITRNIPHIITSTQCEELATVCITFLRNTNYIKNPYMKAGLVTILFHGVWPFGSNSKGVLGDLLNGSEFCQKHLLHALMQFYIECESTGTHTAFYDKFNIRYEIFQVFKSVWGNVVYRESLGKEAEVNTEFFIRFVNLLLNDVTYVLDEVFGSFTKIHDLQEELKAPGADNMEQELRQEKEEALSEQQGRAKSYMGLTKETVAMLTLFTDALAGAFTMPEIVQRLADMLDYNLETMVGPRRRNLKVEQPEQYGFKPRELLSDLVDVYLNLSGRENFRQAIARDGRSYKPSNFAQAVQLMENFALKSPEQIKQFIALTDAVAIVHAQEIMAEEDLGEIPDELLDPIMGSLMEDPVLLPSSRQIVDRSTIRSHLLSDATDPFNRVPLAIEDVVPAEEKKKEIMEFIEMKRKEKAAATSGDPMDTRHVTVDFAFEMVND</sequence>
<dbReference type="Gene3D" id="3.30.40.10">
    <property type="entry name" value="Zinc/RING finger domain, C3HC4 (zinc finger)"/>
    <property type="match status" value="1"/>
</dbReference>